<dbReference type="AlphaFoldDB" id="A0A6J4JVE3"/>
<gene>
    <name evidence="2" type="ORF">AVDCRST_MAG77-4440</name>
</gene>
<sequence>SGSHRGHFGVVGRAGHLGRHDPPRHCTRRREHCAAGRCLQWIGPPAVHCPRLRRYRPALPRPRRHRLRPSLPGCRRRWSRL</sequence>
<reference evidence="2" key="1">
    <citation type="submission" date="2020-02" db="EMBL/GenBank/DDBJ databases">
        <authorList>
            <person name="Meier V. D."/>
        </authorList>
    </citation>
    <scope>NUCLEOTIDE SEQUENCE</scope>
    <source>
        <strain evidence="2">AVDCRST_MAG77</strain>
    </source>
</reference>
<accession>A0A6J4JVE3</accession>
<proteinExistence type="predicted"/>
<protein>
    <submittedName>
        <fullName evidence="2">Uncharacterized protein</fullName>
    </submittedName>
</protein>
<name>A0A6J4JVE3_9CHLR</name>
<organism evidence="2">
    <name type="scientific">uncultured Chloroflexota bacterium</name>
    <dbReference type="NCBI Taxonomy" id="166587"/>
    <lineage>
        <taxon>Bacteria</taxon>
        <taxon>Bacillati</taxon>
        <taxon>Chloroflexota</taxon>
        <taxon>environmental samples</taxon>
    </lineage>
</organism>
<dbReference type="EMBL" id="CADCTC010000236">
    <property type="protein sequence ID" value="CAA9288331.1"/>
    <property type="molecule type" value="Genomic_DNA"/>
</dbReference>
<evidence type="ECO:0000256" key="1">
    <source>
        <dbReference type="SAM" id="MobiDB-lite"/>
    </source>
</evidence>
<feature type="region of interest" description="Disordered" evidence="1">
    <location>
        <begin position="60"/>
        <end position="81"/>
    </location>
</feature>
<feature type="non-terminal residue" evidence="2">
    <location>
        <position position="81"/>
    </location>
</feature>
<feature type="non-terminal residue" evidence="2">
    <location>
        <position position="1"/>
    </location>
</feature>
<evidence type="ECO:0000313" key="2">
    <source>
        <dbReference type="EMBL" id="CAA9288331.1"/>
    </source>
</evidence>
<feature type="region of interest" description="Disordered" evidence="1">
    <location>
        <begin position="1"/>
        <end position="26"/>
    </location>
</feature>